<evidence type="ECO:0000259" key="3">
    <source>
        <dbReference type="Pfam" id="PF20736"/>
    </source>
</evidence>
<reference evidence="4 5" key="1">
    <citation type="submission" date="2016-11" db="EMBL/GenBank/DDBJ databases">
        <authorList>
            <person name="Jaros S."/>
            <person name="Januszkiewicz K."/>
            <person name="Wedrychowicz H."/>
        </authorList>
    </citation>
    <scope>NUCLEOTIDE SEQUENCE [LARGE SCALE GENOMIC DNA]</scope>
    <source>
        <strain evidence="4 5">DSM 24787</strain>
    </source>
</reference>
<feature type="domain" description="Non-reducing end beta-L-arabinofuranosidase-like GH127 middle" evidence="3">
    <location>
        <begin position="453"/>
        <end position="541"/>
    </location>
</feature>
<evidence type="ECO:0000259" key="1">
    <source>
        <dbReference type="Pfam" id="PF07944"/>
    </source>
</evidence>
<feature type="domain" description="Non-reducing end beta-L-arabinofuranosidase-like GH127 catalytic" evidence="1">
    <location>
        <begin position="65"/>
        <end position="442"/>
    </location>
</feature>
<dbReference type="PANTHER" id="PTHR31151">
    <property type="entry name" value="PROLINE-TRNA LIGASE (DUF1680)"/>
    <property type="match status" value="1"/>
</dbReference>
<dbReference type="EMBL" id="FSRA01000001">
    <property type="protein sequence ID" value="SIN67795.1"/>
    <property type="molecule type" value="Genomic_DNA"/>
</dbReference>
<gene>
    <name evidence="4" type="ORF">SAMN04488055_0541</name>
</gene>
<dbReference type="InterPro" id="IPR012878">
    <property type="entry name" value="Beta-AFase-like_GH127_cat"/>
</dbReference>
<accession>A0A1N6DAH0</accession>
<dbReference type="InterPro" id="IPR046544">
    <property type="entry name" value="GH146_SB_dom"/>
</dbReference>
<dbReference type="InterPro" id="IPR049046">
    <property type="entry name" value="Beta-AFase-like_GH127_middle"/>
</dbReference>
<sequence length="795" mass="89926">MRNIEKWIFELHASFIHMNKLLIAVLLLLSSITAFAQSLVPEWKDARIKMPLQANIRAYAFNLADVRLLEGPFYTAMQAEAKYLLQIEPDRLLSDFRAHAGLTPKGEKYGGWESSGLAGHSLGHYLSACAMQYAASGDTAFLHRVNYIVDELELCRRGGYVGAIPNEDSMWAEVAAGNIRTRGFDLNGAWAPWYTVHKIMAGLLDANLYCSNKKALQINEGIANWAGTIIQNLNHEQLQKMLFCEYGGMSETLVNTWALTGNKKYLDLSYKFYDTRILDSLAAGIDILPGKHSNTQIPKVIGGIRRHELNLDKKDADIAHFFWNTVTKHHSYATGGNSNYEYFGPADKLSETLTDNTTETCNTYNMLKLTRHLFALKPDAAYMDYYEKALYNHILASQQHESGMVCYFVSLRMGGTKEYSNPWHSFTCCVGSGMENHVKYGESIYARGEDGSLYVNLFIPSTLDWKERGVKIRQETTLPDVRLTIKGSGSFPIRIRKPHWTGQSVKVLINNKEQTLSPDANGYLVLQQKWQNGDVIKLNYPQTLYTESMPDNPDRRAIFYGPTLLAGLLGEKEPDPVKGVPVFVTDQANPASWMDASFVTKGTGIRMVPFHDTKDQYYSVYWDVFSPAAWAEQQKVYEAHKKEARELEDLTLDILRPGEMQPERDHDLTGEKLHTEEEHGKKWRMAAPGGFFSFNMKVQPEGGNTIICSYWGMDNRGRIFDIQVNGVTIATEDLNKYKASKFYDISYKIPEELTKGKTTVTLKFLPKPQNSAGPLYGVRMIKNKTILTTGLKEHQ</sequence>
<organism evidence="4 5">
    <name type="scientific">Chitinophaga niabensis</name>
    <dbReference type="NCBI Taxonomy" id="536979"/>
    <lineage>
        <taxon>Bacteria</taxon>
        <taxon>Pseudomonadati</taxon>
        <taxon>Bacteroidota</taxon>
        <taxon>Chitinophagia</taxon>
        <taxon>Chitinophagales</taxon>
        <taxon>Chitinophagaceae</taxon>
        <taxon>Chitinophaga</taxon>
    </lineage>
</organism>
<protein>
    <recommendedName>
        <fullName evidence="6">DUF1680 family protein</fullName>
    </recommendedName>
</protein>
<proteinExistence type="predicted"/>
<feature type="domain" description="Glycoside hydrolase GH146 substrate-binding" evidence="2">
    <location>
        <begin position="646"/>
        <end position="781"/>
    </location>
</feature>
<dbReference type="STRING" id="536979.SAMN04488055_0541"/>
<keyword evidence="5" id="KW-1185">Reference proteome</keyword>
<name>A0A1N6DAH0_9BACT</name>
<evidence type="ECO:0008006" key="6">
    <source>
        <dbReference type="Google" id="ProtNLM"/>
    </source>
</evidence>
<dbReference type="PANTHER" id="PTHR31151:SF0">
    <property type="entry name" value="PROLINE-TRNA LIGASE (DUF1680)"/>
    <property type="match status" value="1"/>
</dbReference>
<evidence type="ECO:0000313" key="5">
    <source>
        <dbReference type="Proteomes" id="UP000185003"/>
    </source>
</evidence>
<dbReference type="SUPFAM" id="SSF48208">
    <property type="entry name" value="Six-hairpin glycosidases"/>
    <property type="match status" value="1"/>
</dbReference>
<dbReference type="Pfam" id="PF20736">
    <property type="entry name" value="Glyco_hydro127M"/>
    <property type="match status" value="1"/>
</dbReference>
<evidence type="ECO:0000259" key="2">
    <source>
        <dbReference type="Pfam" id="PF20620"/>
    </source>
</evidence>
<dbReference type="Proteomes" id="UP000185003">
    <property type="component" value="Unassembled WGS sequence"/>
</dbReference>
<dbReference type="InterPro" id="IPR008928">
    <property type="entry name" value="6-hairpin_glycosidase_sf"/>
</dbReference>
<evidence type="ECO:0000313" key="4">
    <source>
        <dbReference type="EMBL" id="SIN67795.1"/>
    </source>
</evidence>
<dbReference type="Pfam" id="PF07944">
    <property type="entry name" value="Beta-AFase-like_GH127_cat"/>
    <property type="match status" value="1"/>
</dbReference>
<dbReference type="AlphaFoldDB" id="A0A1N6DAH0"/>
<dbReference type="Pfam" id="PF20620">
    <property type="entry name" value="DUF6805"/>
    <property type="match status" value="1"/>
</dbReference>
<dbReference type="GO" id="GO:0005975">
    <property type="term" value="P:carbohydrate metabolic process"/>
    <property type="evidence" value="ECO:0007669"/>
    <property type="project" value="InterPro"/>
</dbReference>